<reference evidence="3" key="1">
    <citation type="submission" date="2015-09" db="EMBL/GenBank/DDBJ databases">
        <authorList>
            <consortium name="Pathogen Informatics"/>
        </authorList>
    </citation>
    <scope>NUCLEOTIDE SEQUENCE [LARGE SCALE GENOMIC DNA]</scope>
    <source>
        <strain evidence="3">Lake Konstanz</strain>
    </source>
</reference>
<evidence type="ECO:0000313" key="3">
    <source>
        <dbReference type="Proteomes" id="UP000051952"/>
    </source>
</evidence>
<sequence length="632" mass="70286">EEMRLREEDALLREEEQQLSAISEEVERAIREKEIQQILTGVGNCSDATSFTHLVIKLMNRLYVHHHQAVTVEDLTKGPNAPDLDQTRTLGRSASKKKHLAFFFLGRRRSCVCLLEKRLSCNMHMMKRSPHHLNTHQTTLIRVFPQILTRHLVLKHKNWRHLVMAALYFTQVGPTCLAFRNVYSGLENRARKPLKSLSPQDRRDVLLGKAPRVSYLVAASVIPEHDPPPNCGVQLFATRKQRKRDQHLEIEEANATTMYHDAIRDVSLKAFYGIGLTTTAGQLYDQFCAASPDIADATIILPSFLATKMKIVFGHESSFWRPVTSMRAIHSSSELEEILTTLAPLGRISPQDLCDRLLNSLDDTDLFYVAMASQEVEDAYTACFPEVSVVFSLYATASYAGAVVDDGNPNAPPPTPKVSYDAWMTMNQAMYDVNYSSVVAEMIFHTIARRVYNQEAQDAALAQGTTSAFQLQQVLMLAGSGGVLGTGGGGGHHGAALDDNLPLNSHKASVLQQEDIARRTLERVSLDLDGFCDALSVMASMKFPSPFTPLEQKVTPFVQTLLVPLAGSKSKDIRRKMHVQAGSGIGGVMTKGDLRGAKALTLDNLSPELRAKIGMIREKQKNDNRRQQRLPE</sequence>
<proteinExistence type="predicted"/>
<dbReference type="Proteomes" id="UP000051952">
    <property type="component" value="Unassembled WGS sequence"/>
</dbReference>
<gene>
    <name evidence="2" type="ORF">BSAL_11855</name>
</gene>
<dbReference type="AlphaFoldDB" id="A0A0S4JHA4"/>
<keyword evidence="1" id="KW-0175">Coiled coil</keyword>
<dbReference type="EMBL" id="CYKH01001588">
    <property type="protein sequence ID" value="CUG87773.1"/>
    <property type="molecule type" value="Genomic_DNA"/>
</dbReference>
<feature type="non-terminal residue" evidence="2">
    <location>
        <position position="1"/>
    </location>
</feature>
<dbReference type="VEuPathDB" id="TriTrypDB:BSAL_11855"/>
<protein>
    <submittedName>
        <fullName evidence="2">Uncharacterized protein</fullName>
    </submittedName>
</protein>
<keyword evidence="3" id="KW-1185">Reference proteome</keyword>
<evidence type="ECO:0000313" key="2">
    <source>
        <dbReference type="EMBL" id="CUG87773.1"/>
    </source>
</evidence>
<name>A0A0S4JHA4_BODSA</name>
<feature type="coiled-coil region" evidence="1">
    <location>
        <begin position="5"/>
        <end position="32"/>
    </location>
</feature>
<evidence type="ECO:0000256" key="1">
    <source>
        <dbReference type="SAM" id="Coils"/>
    </source>
</evidence>
<organism evidence="2 3">
    <name type="scientific">Bodo saltans</name>
    <name type="common">Flagellated protozoan</name>
    <dbReference type="NCBI Taxonomy" id="75058"/>
    <lineage>
        <taxon>Eukaryota</taxon>
        <taxon>Discoba</taxon>
        <taxon>Euglenozoa</taxon>
        <taxon>Kinetoplastea</taxon>
        <taxon>Metakinetoplastina</taxon>
        <taxon>Eubodonida</taxon>
        <taxon>Bodonidae</taxon>
        <taxon>Bodo</taxon>
    </lineage>
</organism>
<accession>A0A0S4JHA4</accession>